<protein>
    <submittedName>
        <fullName evidence="1">Uncharacterized protein</fullName>
    </submittedName>
</protein>
<proteinExistence type="predicted"/>
<dbReference type="EMBL" id="GL996524">
    <property type="protein sequence ID" value="EGV63106.1"/>
    <property type="molecule type" value="Genomic_DNA"/>
</dbReference>
<dbReference type="OrthoDB" id="5582146at2759"/>
<dbReference type="eggNOG" id="ENOG502QQMN">
    <property type="taxonomic scope" value="Eukaryota"/>
</dbReference>
<dbReference type="AlphaFoldDB" id="G3B758"/>
<sequence length="361" mass="40950">MNNLLVAVSLALANNRRCVVHTCDLDAAVTALKTVVSSADLEAVEVDLKSLLDQNDSLLSSLTTQVSGKRWLRDVLIWRSVEQCTAEQQRQLVGILDQLDGYDTNAHRICPRDTIQIQGQDVFLPVFHTVIMVVEVSGFENGISAAGSMLPTWYKRLKEKFWFSHFYTQDGQDEPRSLQMVDYSKELLKVRSRIPCVHLSHEIMDYIHSLMVFIRNHRLQSLAPLQTRLSTDTIDHVSLLARSIVAWSRRTDSGSNTSLYVTPEVCQVAMRKIGYWLVDWQIPGGLFDLSARVPTGKDTEEQLENNRKLVVNMLAGAWYGSEWPYVKEYIQQHEARFDPTSNTGYSNSMIEDSISAVQPPM</sequence>
<dbReference type="HOGENOM" id="CLU_065604_0_0_1"/>
<accession>G3B758</accession>
<reference evidence="1 2" key="1">
    <citation type="journal article" date="2011" name="Proc. Natl. Acad. Sci. U.S.A.">
        <title>Comparative genomics of xylose-fermenting fungi for enhanced biofuel production.</title>
        <authorList>
            <person name="Wohlbach D.J."/>
            <person name="Kuo A."/>
            <person name="Sato T.K."/>
            <person name="Potts K.M."/>
            <person name="Salamov A.A."/>
            <person name="LaButti K.M."/>
            <person name="Sun H."/>
            <person name="Clum A."/>
            <person name="Pangilinan J.L."/>
            <person name="Lindquist E.A."/>
            <person name="Lucas S."/>
            <person name="Lapidus A."/>
            <person name="Jin M."/>
            <person name="Gunawan C."/>
            <person name="Balan V."/>
            <person name="Dale B.E."/>
            <person name="Jeffries T.W."/>
            <person name="Zinkel R."/>
            <person name="Barry K.W."/>
            <person name="Grigoriev I.V."/>
            <person name="Gasch A.P."/>
        </authorList>
    </citation>
    <scope>NUCLEOTIDE SEQUENCE [LARGE SCALE GENOMIC DNA]</scope>
    <source>
        <strain evidence="2">ATCC 10573 / BCRC 21748 / CBS 615 / JCM 9827 / NBRC 10315 / NRRL Y-1498 / VKM Y-70</strain>
    </source>
</reference>
<evidence type="ECO:0000313" key="2">
    <source>
        <dbReference type="Proteomes" id="UP000000707"/>
    </source>
</evidence>
<dbReference type="Proteomes" id="UP000000707">
    <property type="component" value="Unassembled WGS sequence"/>
</dbReference>
<gene>
    <name evidence="1" type="ORF">CANTEDRAFT_114419</name>
</gene>
<keyword evidence="2" id="KW-1185">Reference proteome</keyword>
<name>G3B758_CANTC</name>
<evidence type="ECO:0000313" key="1">
    <source>
        <dbReference type="EMBL" id="EGV63106.1"/>
    </source>
</evidence>
<organism evidence="2">
    <name type="scientific">Candida tenuis (strain ATCC 10573 / BCRC 21748 / CBS 615 / JCM 9827 / NBRC 10315 / NRRL Y-1498 / VKM Y-70)</name>
    <name type="common">Yeast</name>
    <name type="synonym">Yamadazyma tenuis</name>
    <dbReference type="NCBI Taxonomy" id="590646"/>
    <lineage>
        <taxon>Eukaryota</taxon>
        <taxon>Fungi</taxon>
        <taxon>Dikarya</taxon>
        <taxon>Ascomycota</taxon>
        <taxon>Saccharomycotina</taxon>
        <taxon>Pichiomycetes</taxon>
        <taxon>Debaryomycetaceae</taxon>
        <taxon>Yamadazyma</taxon>
    </lineage>
</organism>
<dbReference type="STRING" id="590646.G3B758"/>